<protein>
    <submittedName>
        <fullName evidence="1">Uncharacterized protein</fullName>
    </submittedName>
</protein>
<accession>A0A1B9BYP1</accession>
<reference evidence="1 2" key="1">
    <citation type="submission" date="2016-07" db="EMBL/GenBank/DDBJ databases">
        <title>Draft genome of a psychrotolerant acidophile Acidithiobacillus ferrivorans strain YL15.</title>
        <authorList>
            <person name="Peng T."/>
            <person name="Ma L."/>
            <person name="Nan M."/>
            <person name="An N."/>
            <person name="Wang M."/>
            <person name="Qiu G."/>
            <person name="Zeng W."/>
        </authorList>
    </citation>
    <scope>NUCLEOTIDE SEQUENCE [LARGE SCALE GENOMIC DNA]</scope>
    <source>
        <strain evidence="1 2">YL15</strain>
    </source>
</reference>
<evidence type="ECO:0000313" key="2">
    <source>
        <dbReference type="Proteomes" id="UP000093129"/>
    </source>
</evidence>
<dbReference type="EMBL" id="MASQ01000086">
    <property type="protein sequence ID" value="OCB02839.1"/>
    <property type="molecule type" value="Genomic_DNA"/>
</dbReference>
<gene>
    <name evidence="1" type="ORF">BBC27_11080</name>
</gene>
<name>A0A1B9BYP1_9PROT</name>
<dbReference type="AlphaFoldDB" id="A0A1B9BYP1"/>
<dbReference type="Proteomes" id="UP000093129">
    <property type="component" value="Unassembled WGS sequence"/>
</dbReference>
<organism evidence="1 2">
    <name type="scientific">Acidithiobacillus ferrivorans</name>
    <dbReference type="NCBI Taxonomy" id="160808"/>
    <lineage>
        <taxon>Bacteria</taxon>
        <taxon>Pseudomonadati</taxon>
        <taxon>Pseudomonadota</taxon>
        <taxon>Acidithiobacillia</taxon>
        <taxon>Acidithiobacillales</taxon>
        <taxon>Acidithiobacillaceae</taxon>
        <taxon>Acidithiobacillus</taxon>
    </lineage>
</organism>
<comment type="caution">
    <text evidence="1">The sequence shown here is derived from an EMBL/GenBank/DDBJ whole genome shotgun (WGS) entry which is preliminary data.</text>
</comment>
<sequence length="150" mass="16649">MGKGLKAHFVIPYHRHVETIVGLQHPIRIAKIQPMLLQIGLVFLLIPAYASDYQTYCSNIKSRDQWRRRTFYADRVSLATRRNAIVRLGSEGGTDCIQQRKANDIIRPVPAPQRAASADSSWPILLVPKLAGKARLSALPATRALLIGVG</sequence>
<proteinExistence type="predicted"/>
<evidence type="ECO:0000313" key="1">
    <source>
        <dbReference type="EMBL" id="OCB02839.1"/>
    </source>
</evidence>